<comment type="similarity">
    <text evidence="8">Belongs to the glycosyltransferase group 1 family.</text>
</comment>
<keyword evidence="8" id="KW-1003">Cell membrane</keyword>
<dbReference type="Proteomes" id="UP001597294">
    <property type="component" value="Unassembled WGS sequence"/>
</dbReference>
<dbReference type="GO" id="GO:0016740">
    <property type="term" value="F:transferase activity"/>
    <property type="evidence" value="ECO:0007669"/>
    <property type="project" value="UniProtKB-KW"/>
</dbReference>
<evidence type="ECO:0000313" key="10">
    <source>
        <dbReference type="EMBL" id="MFD2204212.1"/>
    </source>
</evidence>
<keyword evidence="11" id="KW-1185">Reference proteome</keyword>
<feature type="domain" description="3-deoxy-D-manno-octulosonic-acid transferase N-terminal" evidence="9">
    <location>
        <begin position="41"/>
        <end position="216"/>
    </location>
</feature>
<dbReference type="RefSeq" id="WP_380247555.1">
    <property type="nucleotide sequence ID" value="NZ_JBHUII010000001.1"/>
</dbReference>
<accession>A0ABW5BDP7</accession>
<comment type="pathway">
    <text evidence="2 8">Bacterial outer membrane biogenesis; LPS core biosynthesis.</text>
</comment>
<protein>
    <recommendedName>
        <fullName evidence="4 8">3-deoxy-D-manno-octulosonic acid transferase</fullName>
        <shortName evidence="8">Kdo transferase</shortName>
        <ecNumber evidence="3 8">2.4.99.12</ecNumber>
    </recommendedName>
    <alternativeName>
        <fullName evidence="6 8">Lipid IV(A) 3-deoxy-D-manno-octulosonic acid transferase</fullName>
    </alternativeName>
</protein>
<reference evidence="11" key="1">
    <citation type="journal article" date="2019" name="Int. J. Syst. Evol. Microbiol.">
        <title>The Global Catalogue of Microorganisms (GCM) 10K type strain sequencing project: providing services to taxonomists for standard genome sequencing and annotation.</title>
        <authorList>
            <consortium name="The Broad Institute Genomics Platform"/>
            <consortium name="The Broad Institute Genome Sequencing Center for Infectious Disease"/>
            <person name="Wu L."/>
            <person name="Ma J."/>
        </authorList>
    </citation>
    <scope>NUCLEOTIDE SEQUENCE [LARGE SCALE GENOMIC DNA]</scope>
    <source>
        <strain evidence="11">CGMCC 4.7192</strain>
    </source>
</reference>
<gene>
    <name evidence="10" type="ORF">ACFSKO_01240</name>
</gene>
<evidence type="ECO:0000256" key="3">
    <source>
        <dbReference type="ARBA" id="ARBA00012621"/>
    </source>
</evidence>
<evidence type="ECO:0000256" key="2">
    <source>
        <dbReference type="ARBA" id="ARBA00004713"/>
    </source>
</evidence>
<keyword evidence="8" id="KW-0448">Lipopolysaccharide biosynthesis</keyword>
<dbReference type="InterPro" id="IPR038107">
    <property type="entry name" value="Glycos_transf_N_sf"/>
</dbReference>
<dbReference type="InterPro" id="IPR007507">
    <property type="entry name" value="Glycos_transf_N"/>
</dbReference>
<sequence>MTTSLTQIALKLYGTTATLLTPLIKYHLKSRRLRGKEHPERHPERLGYSVTQRPSGPLLWIHGASVGESLSILPLITALNAQQSNLKFLITTGTTTSAELMAKRLPENAIHQFVPVDIPAAIERFIEHWSPDLGLIVESELWPQLIFRSANHNIPLLLINGRMSKKSTKSWYRFPFFIKDLLACFRIVMAQSQQDARHFRQLGSTQVLESGNLKFSADKLSYDSASLDELTNLIKKRPVWFASSTHKGEELFFARVQEKLKAKIPNILCIVAPRHPNRGPDILAELGSTKLKVSARSKSETIYSDTDLYLADTLGELGLFYELSPIVVMAGSFLRKGGQNLLEPARQNCAIICGPEMQNFEAICDEMIEADAIIKLRNTDQLENQLIHLLSHTEERRELAKTASHYMTSKGEEIHAIAARVLEEL</sequence>
<proteinExistence type="inferred from homology"/>
<evidence type="ECO:0000256" key="5">
    <source>
        <dbReference type="ARBA" id="ARBA00022679"/>
    </source>
</evidence>
<evidence type="ECO:0000256" key="8">
    <source>
        <dbReference type="RuleBase" id="RU365103"/>
    </source>
</evidence>
<dbReference type="Gene3D" id="3.40.50.11720">
    <property type="entry name" value="3-Deoxy-D-manno-octulosonic-acid transferase, N-terminal domain"/>
    <property type="match status" value="1"/>
</dbReference>
<dbReference type="PANTHER" id="PTHR42755">
    <property type="entry name" value="3-DEOXY-MANNO-OCTULOSONATE CYTIDYLYLTRANSFERASE"/>
    <property type="match status" value="1"/>
</dbReference>
<dbReference type="Gene3D" id="3.40.50.2000">
    <property type="entry name" value="Glycogen Phosphorylase B"/>
    <property type="match status" value="1"/>
</dbReference>
<keyword evidence="5 8" id="KW-0808">Transferase</keyword>
<evidence type="ECO:0000256" key="1">
    <source>
        <dbReference type="ARBA" id="ARBA00003394"/>
    </source>
</evidence>
<dbReference type="Pfam" id="PF04413">
    <property type="entry name" value="Glycos_transf_N"/>
    <property type="match status" value="1"/>
</dbReference>
<evidence type="ECO:0000256" key="6">
    <source>
        <dbReference type="ARBA" id="ARBA00031445"/>
    </source>
</evidence>
<comment type="caution">
    <text evidence="10">The sequence shown here is derived from an EMBL/GenBank/DDBJ whole genome shotgun (WGS) entry which is preliminary data.</text>
</comment>
<dbReference type="EMBL" id="JBHUII010000001">
    <property type="protein sequence ID" value="MFD2204212.1"/>
    <property type="molecule type" value="Genomic_DNA"/>
</dbReference>
<dbReference type="InterPro" id="IPR039901">
    <property type="entry name" value="Kdotransferase"/>
</dbReference>
<organism evidence="10 11">
    <name type="scientific">Kiloniella antarctica</name>
    <dbReference type="NCBI Taxonomy" id="1550907"/>
    <lineage>
        <taxon>Bacteria</taxon>
        <taxon>Pseudomonadati</taxon>
        <taxon>Pseudomonadota</taxon>
        <taxon>Alphaproteobacteria</taxon>
        <taxon>Rhodospirillales</taxon>
        <taxon>Kiloniellaceae</taxon>
        <taxon>Kiloniella</taxon>
    </lineage>
</organism>
<evidence type="ECO:0000259" key="9">
    <source>
        <dbReference type="Pfam" id="PF04413"/>
    </source>
</evidence>
<evidence type="ECO:0000256" key="4">
    <source>
        <dbReference type="ARBA" id="ARBA00019077"/>
    </source>
</evidence>
<dbReference type="PANTHER" id="PTHR42755:SF1">
    <property type="entry name" value="3-DEOXY-D-MANNO-OCTULOSONIC ACID TRANSFERASE, MITOCHONDRIAL-RELATED"/>
    <property type="match status" value="1"/>
</dbReference>
<evidence type="ECO:0000256" key="7">
    <source>
        <dbReference type="ARBA" id="ARBA00049183"/>
    </source>
</evidence>
<comment type="function">
    <text evidence="1 8">Involved in lipopolysaccharide (LPS) biosynthesis. Catalyzes the transfer of 3-deoxy-D-manno-octulosonate (Kdo) residue(s) from CMP-Kdo to lipid IV(A), the tetraacyldisaccharide-1,4'-bisphosphate precursor of lipid A.</text>
</comment>
<comment type="catalytic activity">
    <reaction evidence="7 8">
        <text>lipid IVA (E. coli) + CMP-3-deoxy-beta-D-manno-octulosonate = alpha-Kdo-(2-&gt;6)-lipid IVA (E. coli) + CMP + H(+)</text>
        <dbReference type="Rhea" id="RHEA:28066"/>
        <dbReference type="ChEBI" id="CHEBI:15378"/>
        <dbReference type="ChEBI" id="CHEBI:58603"/>
        <dbReference type="ChEBI" id="CHEBI:60364"/>
        <dbReference type="ChEBI" id="CHEBI:60377"/>
        <dbReference type="ChEBI" id="CHEBI:85987"/>
        <dbReference type="EC" id="2.4.99.12"/>
    </reaction>
</comment>
<keyword evidence="8" id="KW-0472">Membrane</keyword>
<comment type="subcellular location">
    <subcellularLocation>
        <location evidence="8">Cell membrane</location>
    </subcellularLocation>
</comment>
<name>A0ABW5BDP7_9PROT</name>
<dbReference type="EC" id="2.4.99.12" evidence="3 8"/>
<evidence type="ECO:0000313" key="11">
    <source>
        <dbReference type="Proteomes" id="UP001597294"/>
    </source>
</evidence>